<keyword evidence="2 5" id="KW-0479">Metal-binding</keyword>
<dbReference type="InterPro" id="IPR026992">
    <property type="entry name" value="DIOX_N"/>
</dbReference>
<gene>
    <name evidence="7" type="ORF">IFR04_002325</name>
</gene>
<dbReference type="PANTHER" id="PTHR10209">
    <property type="entry name" value="OXIDOREDUCTASE, 2OG-FE II OXYGENASE FAMILY PROTEIN"/>
    <property type="match status" value="1"/>
</dbReference>
<name>A0A8H7WGY4_9HELO</name>
<dbReference type="GO" id="GO:0016491">
    <property type="term" value="F:oxidoreductase activity"/>
    <property type="evidence" value="ECO:0007669"/>
    <property type="project" value="UniProtKB-KW"/>
</dbReference>
<accession>A0A8H7WGY4</accession>
<dbReference type="PANTHER" id="PTHR10209:SF881">
    <property type="entry name" value="FI07970P-RELATED"/>
    <property type="match status" value="1"/>
</dbReference>
<comment type="similarity">
    <text evidence="1 5">Belongs to the iron/ascorbate-dependent oxidoreductase family.</text>
</comment>
<dbReference type="Pfam" id="PF14226">
    <property type="entry name" value="DIOX_N"/>
    <property type="match status" value="1"/>
</dbReference>
<dbReference type="PROSITE" id="PS51471">
    <property type="entry name" value="FE2OG_OXY"/>
    <property type="match status" value="1"/>
</dbReference>
<evidence type="ECO:0000256" key="5">
    <source>
        <dbReference type="RuleBase" id="RU003682"/>
    </source>
</evidence>
<dbReference type="AlphaFoldDB" id="A0A8H7WGY4"/>
<proteinExistence type="inferred from homology"/>
<keyword evidence="3 5" id="KW-0560">Oxidoreductase</keyword>
<organism evidence="7 8">
    <name type="scientific">Cadophora malorum</name>
    <dbReference type="NCBI Taxonomy" id="108018"/>
    <lineage>
        <taxon>Eukaryota</taxon>
        <taxon>Fungi</taxon>
        <taxon>Dikarya</taxon>
        <taxon>Ascomycota</taxon>
        <taxon>Pezizomycotina</taxon>
        <taxon>Leotiomycetes</taxon>
        <taxon>Helotiales</taxon>
        <taxon>Ploettnerulaceae</taxon>
        <taxon>Cadophora</taxon>
    </lineage>
</organism>
<evidence type="ECO:0000259" key="6">
    <source>
        <dbReference type="PROSITE" id="PS51471"/>
    </source>
</evidence>
<evidence type="ECO:0000256" key="3">
    <source>
        <dbReference type="ARBA" id="ARBA00023002"/>
    </source>
</evidence>
<dbReference type="GO" id="GO:0044283">
    <property type="term" value="P:small molecule biosynthetic process"/>
    <property type="evidence" value="ECO:0007669"/>
    <property type="project" value="UniProtKB-ARBA"/>
</dbReference>
<feature type="domain" description="Fe2OG dioxygenase" evidence="6">
    <location>
        <begin position="212"/>
        <end position="315"/>
    </location>
</feature>
<sequence length="367" mass="40726">MGYTDVLPPQTFAWGESTKASGSFGTIPTETNDSILADFNSIPLIDISAIFSACLSERRAVAAQLREACINVGFFYVKGHGVPQDLVDGVFEWGKKFFDLPFEEKMEVYIDNTPHYRGYTPLYGAGRPDADGKGNANEAFDWGHDPKLTDDPDDTFIDPHMRGSNPWPSALPGFEEHLSEYYCTMRAFCRVLARNVALSLGLDEGHFDSVLTHPGCSALVAHYPPQEKKDGGAVGLSAHTDAEFFTVLAPGSVRALEVLRRDGTWLSAPPQEGTFIINVGDQLQAWSNDLYISTLHRVLNYSGEERYSVPFFFSANFETVIEPIKELITDGHVAKHSPLTAGQMYKETMIGFHKIAETNPELLKYRK</sequence>
<evidence type="ECO:0000256" key="1">
    <source>
        <dbReference type="ARBA" id="ARBA00008056"/>
    </source>
</evidence>
<dbReference type="GO" id="GO:0046872">
    <property type="term" value="F:metal ion binding"/>
    <property type="evidence" value="ECO:0007669"/>
    <property type="project" value="UniProtKB-KW"/>
</dbReference>
<keyword evidence="8" id="KW-1185">Reference proteome</keyword>
<dbReference type="PRINTS" id="PR00682">
    <property type="entry name" value="IPNSYNTHASE"/>
</dbReference>
<dbReference type="InterPro" id="IPR027443">
    <property type="entry name" value="IPNS-like_sf"/>
</dbReference>
<dbReference type="InterPro" id="IPR005123">
    <property type="entry name" value="Oxoglu/Fe-dep_dioxygenase_dom"/>
</dbReference>
<dbReference type="Proteomes" id="UP000664132">
    <property type="component" value="Unassembled WGS sequence"/>
</dbReference>
<dbReference type="SUPFAM" id="SSF51197">
    <property type="entry name" value="Clavaminate synthase-like"/>
    <property type="match status" value="1"/>
</dbReference>
<keyword evidence="4 5" id="KW-0408">Iron</keyword>
<dbReference type="EMBL" id="JAFJYH010000019">
    <property type="protein sequence ID" value="KAG4424615.1"/>
    <property type="molecule type" value="Genomic_DNA"/>
</dbReference>
<dbReference type="Gene3D" id="2.60.120.330">
    <property type="entry name" value="B-lactam Antibiotic, Isopenicillin N Synthase, Chain"/>
    <property type="match status" value="1"/>
</dbReference>
<dbReference type="Pfam" id="PF03171">
    <property type="entry name" value="2OG-FeII_Oxy"/>
    <property type="match status" value="1"/>
</dbReference>
<dbReference type="OrthoDB" id="288590at2759"/>
<evidence type="ECO:0000313" key="7">
    <source>
        <dbReference type="EMBL" id="KAG4424615.1"/>
    </source>
</evidence>
<protein>
    <recommendedName>
        <fullName evidence="6">Fe2OG dioxygenase domain-containing protein</fullName>
    </recommendedName>
</protein>
<evidence type="ECO:0000256" key="4">
    <source>
        <dbReference type="ARBA" id="ARBA00023004"/>
    </source>
</evidence>
<comment type="caution">
    <text evidence="7">The sequence shown here is derived from an EMBL/GenBank/DDBJ whole genome shotgun (WGS) entry which is preliminary data.</text>
</comment>
<dbReference type="InterPro" id="IPR044861">
    <property type="entry name" value="IPNS-like_FE2OG_OXY"/>
</dbReference>
<evidence type="ECO:0000313" key="8">
    <source>
        <dbReference type="Proteomes" id="UP000664132"/>
    </source>
</evidence>
<evidence type="ECO:0000256" key="2">
    <source>
        <dbReference type="ARBA" id="ARBA00022723"/>
    </source>
</evidence>
<reference evidence="7" key="1">
    <citation type="submission" date="2021-02" db="EMBL/GenBank/DDBJ databases">
        <title>Genome sequence Cadophora malorum strain M34.</title>
        <authorList>
            <person name="Stefanovic E."/>
            <person name="Vu D."/>
            <person name="Scully C."/>
            <person name="Dijksterhuis J."/>
            <person name="Roader J."/>
            <person name="Houbraken J."/>
        </authorList>
    </citation>
    <scope>NUCLEOTIDE SEQUENCE</scope>
    <source>
        <strain evidence="7">M34</strain>
    </source>
</reference>